<feature type="compositionally biased region" description="Basic and acidic residues" evidence="1">
    <location>
        <begin position="179"/>
        <end position="189"/>
    </location>
</feature>
<protein>
    <submittedName>
        <fullName evidence="2">Uncharacterized protein</fullName>
    </submittedName>
</protein>
<name>A0A645BL23_9ZZZZ</name>
<feature type="region of interest" description="Disordered" evidence="1">
    <location>
        <begin position="170"/>
        <end position="213"/>
    </location>
</feature>
<evidence type="ECO:0000313" key="2">
    <source>
        <dbReference type="EMBL" id="MPM66159.1"/>
    </source>
</evidence>
<gene>
    <name evidence="2" type="ORF">SDC9_113066</name>
</gene>
<evidence type="ECO:0000256" key="1">
    <source>
        <dbReference type="SAM" id="MobiDB-lite"/>
    </source>
</evidence>
<feature type="compositionally biased region" description="Basic and acidic residues" evidence="1">
    <location>
        <begin position="203"/>
        <end position="213"/>
    </location>
</feature>
<feature type="region of interest" description="Disordered" evidence="1">
    <location>
        <begin position="70"/>
        <end position="91"/>
    </location>
</feature>
<comment type="caution">
    <text evidence="2">The sequence shown here is derived from an EMBL/GenBank/DDBJ whole genome shotgun (WGS) entry which is preliminary data.</text>
</comment>
<accession>A0A645BL23</accession>
<proteinExistence type="predicted"/>
<dbReference type="AlphaFoldDB" id="A0A645BL23"/>
<reference evidence="2" key="1">
    <citation type="submission" date="2019-08" db="EMBL/GenBank/DDBJ databases">
        <authorList>
            <person name="Kucharzyk K."/>
            <person name="Murdoch R.W."/>
            <person name="Higgins S."/>
            <person name="Loffler F."/>
        </authorList>
    </citation>
    <scope>NUCLEOTIDE SEQUENCE</scope>
</reference>
<organism evidence="2">
    <name type="scientific">bioreactor metagenome</name>
    <dbReference type="NCBI Taxonomy" id="1076179"/>
    <lineage>
        <taxon>unclassified sequences</taxon>
        <taxon>metagenomes</taxon>
        <taxon>ecological metagenomes</taxon>
    </lineage>
</organism>
<dbReference type="EMBL" id="VSSQ01020922">
    <property type="protein sequence ID" value="MPM66159.1"/>
    <property type="molecule type" value="Genomic_DNA"/>
</dbReference>
<sequence>MPGRANLGQRQGEMCLGVVHPAGDLGLQQSLVGLDGLPHRAQNDRELDPDVIAVAVFGLRRLTDLAGGRHHRQRLAGGQQGPLEGVQPSPQQRHDVRLEHLPGVEVLDVGCLVQHLVGLGDQWRDGSHRVEPLSGRLRVRGVDGQVAGGVPVDRTQPQCDAPQIAGQVGGLHASRQNQRQHDPHDRADDGGEEAGLRSHFGAHRTEDQHRADG</sequence>